<keyword evidence="3" id="KW-1185">Reference proteome</keyword>
<proteinExistence type="inferred from homology"/>
<protein>
    <submittedName>
        <fullName evidence="4">Transposase</fullName>
    </submittedName>
</protein>
<dbReference type="Proteomes" id="UP000095285">
    <property type="component" value="Unassembled WGS sequence"/>
</dbReference>
<sequence>MNVNYGGGRRRAVSRQTAEEQVLDRISRDAEERLTRKRQAREEARQIRLEQLEKQYREVALYFLKVSGK</sequence>
<accession>A0A1I7W0Q8</accession>
<evidence type="ECO:0000313" key="3">
    <source>
        <dbReference type="Proteomes" id="UP000095285"/>
    </source>
</evidence>
<dbReference type="PANTHER" id="PTHR19212:SF0">
    <property type="entry name" value="LD07988P"/>
    <property type="match status" value="1"/>
</dbReference>
<dbReference type="WBParaSite" id="EN70_8312">
    <property type="protein sequence ID" value="EN70_8312"/>
    <property type="gene ID" value="EN70_8312"/>
</dbReference>
<reference evidence="4" key="2">
    <citation type="submission" date="2016-11" db="UniProtKB">
        <authorList>
            <consortium name="WormBaseParasite"/>
        </authorList>
    </citation>
    <scope>IDENTIFICATION</scope>
</reference>
<dbReference type="AlphaFoldDB" id="A0A1I7W0Q8"/>
<organism evidence="3 4">
    <name type="scientific">Loa loa</name>
    <name type="common">Eye worm</name>
    <name type="synonym">Filaria loa</name>
    <dbReference type="NCBI Taxonomy" id="7209"/>
    <lineage>
        <taxon>Eukaryota</taxon>
        <taxon>Metazoa</taxon>
        <taxon>Ecdysozoa</taxon>
        <taxon>Nematoda</taxon>
        <taxon>Chromadorea</taxon>
        <taxon>Rhabditida</taxon>
        <taxon>Spirurina</taxon>
        <taxon>Spiruromorpha</taxon>
        <taxon>Filarioidea</taxon>
        <taxon>Onchocercidae</taxon>
        <taxon>Loa</taxon>
    </lineage>
</organism>
<reference evidence="3" key="1">
    <citation type="submission" date="2012-04" db="EMBL/GenBank/DDBJ databases">
        <title>The Genome Sequence of Loa loa.</title>
        <authorList>
            <consortium name="The Broad Institute Genome Sequencing Platform"/>
            <consortium name="Broad Institute Genome Sequencing Center for Infectious Disease"/>
            <person name="Nutman T.B."/>
            <person name="Fink D.L."/>
            <person name="Russ C."/>
            <person name="Young S."/>
            <person name="Zeng Q."/>
            <person name="Gargeya S."/>
            <person name="Alvarado L."/>
            <person name="Berlin A."/>
            <person name="Chapman S.B."/>
            <person name="Chen Z."/>
            <person name="Freedman E."/>
            <person name="Gellesch M."/>
            <person name="Goldberg J."/>
            <person name="Griggs A."/>
            <person name="Gujja S."/>
            <person name="Heilman E.R."/>
            <person name="Heiman D."/>
            <person name="Howarth C."/>
            <person name="Mehta T."/>
            <person name="Neiman D."/>
            <person name="Pearson M."/>
            <person name="Roberts A."/>
            <person name="Saif S."/>
            <person name="Shea T."/>
            <person name="Shenoy N."/>
            <person name="Sisk P."/>
            <person name="Stolte C."/>
            <person name="Sykes S."/>
            <person name="White J."/>
            <person name="Yandava C."/>
            <person name="Haas B."/>
            <person name="Henn M.R."/>
            <person name="Nusbaum C."/>
            <person name="Birren B."/>
        </authorList>
    </citation>
    <scope>NUCLEOTIDE SEQUENCE [LARGE SCALE GENOMIC DNA]</scope>
</reference>
<comment type="similarity">
    <text evidence="1">Belongs to the LRRFIP family.</text>
</comment>
<evidence type="ECO:0000256" key="2">
    <source>
        <dbReference type="ARBA" id="ARBA00023054"/>
    </source>
</evidence>
<evidence type="ECO:0000313" key="4">
    <source>
        <dbReference type="WBParaSite" id="EN70_8312"/>
    </source>
</evidence>
<dbReference type="GO" id="GO:0006355">
    <property type="term" value="P:regulation of DNA-templated transcription"/>
    <property type="evidence" value="ECO:0007669"/>
    <property type="project" value="InterPro"/>
</dbReference>
<dbReference type="PANTHER" id="PTHR19212">
    <property type="entry name" value="LEUCINE RICH REPEAT IN FLII INTERACTING PROTEIN"/>
    <property type="match status" value="1"/>
</dbReference>
<evidence type="ECO:0000256" key="1">
    <source>
        <dbReference type="ARBA" id="ARBA00008275"/>
    </source>
</evidence>
<name>A0A1I7W0Q8_LOALO</name>
<dbReference type="InterPro" id="IPR019139">
    <property type="entry name" value="LRRFIP1/2"/>
</dbReference>
<keyword evidence="2" id="KW-0175">Coiled coil</keyword>